<evidence type="ECO:0000256" key="1">
    <source>
        <dbReference type="SAM" id="MobiDB-lite"/>
    </source>
</evidence>
<name>A0A0Q3IDP1_BRADI</name>
<feature type="region of interest" description="Disordered" evidence="1">
    <location>
        <begin position="56"/>
        <end position="149"/>
    </location>
</feature>
<dbReference type="InParanoid" id="A0A0Q3IDP1"/>
<evidence type="ECO:0000313" key="4">
    <source>
        <dbReference type="Proteomes" id="UP000008810"/>
    </source>
</evidence>
<gene>
    <name evidence="2" type="ORF">BRADI_5g19506v3</name>
</gene>
<accession>A0A0Q3IDP1</accession>
<reference evidence="2" key="2">
    <citation type="submission" date="2017-06" db="EMBL/GenBank/DDBJ databases">
        <title>WGS assembly of Brachypodium distachyon.</title>
        <authorList>
            <consortium name="The International Brachypodium Initiative"/>
            <person name="Lucas S."/>
            <person name="Harmon-Smith M."/>
            <person name="Lail K."/>
            <person name="Tice H."/>
            <person name="Grimwood J."/>
            <person name="Bruce D."/>
            <person name="Barry K."/>
            <person name="Shu S."/>
            <person name="Lindquist E."/>
            <person name="Wang M."/>
            <person name="Pitluck S."/>
            <person name="Vogel J.P."/>
            <person name="Garvin D.F."/>
            <person name="Mockler T.C."/>
            <person name="Schmutz J."/>
            <person name="Rokhsar D."/>
            <person name="Bevan M.W."/>
        </authorList>
    </citation>
    <scope>NUCLEOTIDE SEQUENCE</scope>
    <source>
        <strain evidence="2">Bd21</strain>
    </source>
</reference>
<evidence type="ECO:0000313" key="3">
    <source>
        <dbReference type="EnsemblPlants" id="KQJ84232"/>
    </source>
</evidence>
<proteinExistence type="predicted"/>
<reference evidence="2 3" key="1">
    <citation type="journal article" date="2010" name="Nature">
        <title>Genome sequencing and analysis of the model grass Brachypodium distachyon.</title>
        <authorList>
            <consortium name="International Brachypodium Initiative"/>
        </authorList>
    </citation>
    <scope>NUCLEOTIDE SEQUENCE [LARGE SCALE GENOMIC DNA]</scope>
    <source>
        <strain evidence="2 3">Bd21</strain>
    </source>
</reference>
<dbReference type="Proteomes" id="UP000008810">
    <property type="component" value="Chromosome 5"/>
</dbReference>
<feature type="region of interest" description="Disordered" evidence="1">
    <location>
        <begin position="1"/>
        <end position="40"/>
    </location>
</feature>
<feature type="compositionally biased region" description="Basic residues" evidence="1">
    <location>
        <begin position="86"/>
        <end position="106"/>
    </location>
</feature>
<keyword evidence="4" id="KW-1185">Reference proteome</keyword>
<evidence type="ECO:0000313" key="2">
    <source>
        <dbReference type="EMBL" id="KQJ84232.1"/>
    </source>
</evidence>
<dbReference type="AlphaFoldDB" id="A0A0Q3IDP1"/>
<sequence>MTPSPLRRLNSPSSRPLGRRLPKNHRPRMPSRRMATLPPPDEIHVWPAAAVLFPLLVPPPSARQPPPPPTKAAVVASGGHDPWAARGRRRRSRWRFHTSPRRHAPPRRPSSLPPRSALPTRITSLPLPHPRSAFLRQDSRMADPPTSTP</sequence>
<feature type="compositionally biased region" description="Pro residues" evidence="1">
    <location>
        <begin position="56"/>
        <end position="70"/>
    </location>
</feature>
<feature type="compositionally biased region" description="Basic residues" evidence="1">
    <location>
        <begin position="17"/>
        <end position="31"/>
    </location>
</feature>
<reference evidence="3" key="3">
    <citation type="submission" date="2018-08" db="UniProtKB">
        <authorList>
            <consortium name="EnsemblPlants"/>
        </authorList>
    </citation>
    <scope>IDENTIFICATION</scope>
    <source>
        <strain evidence="3">cv. Bd21</strain>
    </source>
</reference>
<dbReference type="EnsemblPlants" id="KQJ84232">
    <property type="protein sequence ID" value="KQJ84232"/>
    <property type="gene ID" value="BRADI_5g19506v3"/>
</dbReference>
<dbReference type="Gramene" id="KQJ84232">
    <property type="protein sequence ID" value="KQJ84232"/>
    <property type="gene ID" value="BRADI_5g19506v3"/>
</dbReference>
<protein>
    <submittedName>
        <fullName evidence="2 3">Uncharacterized protein</fullName>
    </submittedName>
</protein>
<dbReference type="EMBL" id="CM000884">
    <property type="protein sequence ID" value="KQJ84232.1"/>
    <property type="molecule type" value="Genomic_DNA"/>
</dbReference>
<feature type="compositionally biased region" description="Low complexity" evidence="1">
    <location>
        <begin position="1"/>
        <end position="16"/>
    </location>
</feature>
<organism evidence="2">
    <name type="scientific">Brachypodium distachyon</name>
    <name type="common">Purple false brome</name>
    <name type="synonym">Trachynia distachya</name>
    <dbReference type="NCBI Taxonomy" id="15368"/>
    <lineage>
        <taxon>Eukaryota</taxon>
        <taxon>Viridiplantae</taxon>
        <taxon>Streptophyta</taxon>
        <taxon>Embryophyta</taxon>
        <taxon>Tracheophyta</taxon>
        <taxon>Spermatophyta</taxon>
        <taxon>Magnoliopsida</taxon>
        <taxon>Liliopsida</taxon>
        <taxon>Poales</taxon>
        <taxon>Poaceae</taxon>
        <taxon>BOP clade</taxon>
        <taxon>Pooideae</taxon>
        <taxon>Stipodae</taxon>
        <taxon>Brachypodieae</taxon>
        <taxon>Brachypodium</taxon>
    </lineage>
</organism>